<dbReference type="GO" id="GO:0046872">
    <property type="term" value="F:metal ion binding"/>
    <property type="evidence" value="ECO:0007669"/>
    <property type="project" value="UniProtKB-KW"/>
</dbReference>
<feature type="binding site" evidence="5">
    <location>
        <position position="55"/>
    </location>
    <ligand>
        <name>Mg(2+)</name>
        <dbReference type="ChEBI" id="CHEBI:18420"/>
        <label>1</label>
        <note>catalytic</note>
    </ligand>
</feature>
<keyword evidence="2 5" id="KW-0479">Metal-binding</keyword>
<dbReference type="PANTHER" id="PTHR20854">
    <property type="entry name" value="INOSITOL MONOPHOSPHATASE"/>
    <property type="match status" value="1"/>
</dbReference>
<evidence type="ECO:0000313" key="6">
    <source>
        <dbReference type="EMBL" id="KRL01393.1"/>
    </source>
</evidence>
<evidence type="ECO:0000256" key="1">
    <source>
        <dbReference type="ARBA" id="ARBA00001946"/>
    </source>
</evidence>
<accession>A0A0R1M171</accession>
<dbReference type="PRINTS" id="PR00377">
    <property type="entry name" value="IMPHPHTASES"/>
</dbReference>
<dbReference type="Proteomes" id="UP000051621">
    <property type="component" value="Unassembled WGS sequence"/>
</dbReference>
<dbReference type="GO" id="GO:0008934">
    <property type="term" value="F:inositol monophosphate 1-phosphatase activity"/>
    <property type="evidence" value="ECO:0007669"/>
    <property type="project" value="TreeGrafter"/>
</dbReference>
<comment type="caution">
    <text evidence="6">The sequence shown here is derived from an EMBL/GenBank/DDBJ whole genome shotgun (WGS) entry which is preliminary data.</text>
</comment>
<dbReference type="SUPFAM" id="SSF56655">
    <property type="entry name" value="Carbohydrate phosphatase"/>
    <property type="match status" value="1"/>
</dbReference>
<comment type="cofactor">
    <cofactor evidence="1 5">
        <name>Mg(2+)</name>
        <dbReference type="ChEBI" id="CHEBI:18420"/>
    </cofactor>
</comment>
<feature type="binding site" evidence="5">
    <location>
        <position position="76"/>
    </location>
    <ligand>
        <name>Mg(2+)</name>
        <dbReference type="ChEBI" id="CHEBI:18420"/>
        <label>1</label>
        <note>catalytic</note>
    </ligand>
</feature>
<proteinExistence type="predicted"/>
<dbReference type="CDD" id="cd01637">
    <property type="entry name" value="IMPase_like"/>
    <property type="match status" value="1"/>
</dbReference>
<dbReference type="AlphaFoldDB" id="A0A0R1M171"/>
<name>A0A0R1M171_9LACO</name>
<dbReference type="Pfam" id="PF00459">
    <property type="entry name" value="Inositol_P"/>
    <property type="match status" value="1"/>
</dbReference>
<dbReference type="GO" id="GO:0006020">
    <property type="term" value="P:inositol metabolic process"/>
    <property type="evidence" value="ECO:0007669"/>
    <property type="project" value="TreeGrafter"/>
</dbReference>
<evidence type="ECO:0000256" key="3">
    <source>
        <dbReference type="ARBA" id="ARBA00022801"/>
    </source>
</evidence>
<reference evidence="6 7" key="1">
    <citation type="journal article" date="2015" name="Genome Announc.">
        <title>Expanding the biotechnology potential of lactobacilli through comparative genomics of 213 strains and associated genera.</title>
        <authorList>
            <person name="Sun Z."/>
            <person name="Harris H.M."/>
            <person name="McCann A."/>
            <person name="Guo C."/>
            <person name="Argimon S."/>
            <person name="Zhang W."/>
            <person name="Yang X."/>
            <person name="Jeffery I.B."/>
            <person name="Cooney J.C."/>
            <person name="Kagawa T.F."/>
            <person name="Liu W."/>
            <person name="Song Y."/>
            <person name="Salvetti E."/>
            <person name="Wrobel A."/>
            <person name="Rasinkangas P."/>
            <person name="Parkhill J."/>
            <person name="Rea M.C."/>
            <person name="O'Sullivan O."/>
            <person name="Ritari J."/>
            <person name="Douillard F.P."/>
            <person name="Paul Ross R."/>
            <person name="Yang R."/>
            <person name="Briner A.E."/>
            <person name="Felis G.E."/>
            <person name="de Vos W.M."/>
            <person name="Barrangou R."/>
            <person name="Klaenhammer T.R."/>
            <person name="Caufield P.W."/>
            <person name="Cui Y."/>
            <person name="Zhang H."/>
            <person name="O'Toole P.W."/>
        </authorList>
    </citation>
    <scope>NUCLEOTIDE SEQUENCE [LARGE SCALE GENOMIC DNA]</scope>
    <source>
        <strain evidence="6 7">DSM 19910</strain>
    </source>
</reference>
<sequence>MREARTKILVSFNEQLDITTKTGPNDLVTNIDREVEAFYRDKIKKYYPASGIVGEESVNENTKPAVDGLLWIIDPIDGTMNFVKQRDHFASMIAVYQKDKGLRGYIYDIMQDKLYWGGADIGVYCNNEKMAPPRNKGLEGGLFGVGAPLLIKNYHNLQNVAMRSCGTRIYGCSGLQFIHVLNGQCVAYSSYLRPWDYAAGKVLAETLGLVVKTIDGKPIDMLSSSDVLVATKNAQKDITRIVQSIY</sequence>
<dbReference type="InterPro" id="IPR020583">
    <property type="entry name" value="Inositol_monoP_metal-BS"/>
</dbReference>
<dbReference type="PATRIC" id="fig|1423731.3.peg.1578"/>
<dbReference type="PROSITE" id="PS00629">
    <property type="entry name" value="IMP_1"/>
    <property type="match status" value="1"/>
</dbReference>
<dbReference type="GO" id="GO:0007165">
    <property type="term" value="P:signal transduction"/>
    <property type="evidence" value="ECO:0007669"/>
    <property type="project" value="TreeGrafter"/>
</dbReference>
<feature type="binding site" evidence="5">
    <location>
        <position position="77"/>
    </location>
    <ligand>
        <name>Mg(2+)</name>
        <dbReference type="ChEBI" id="CHEBI:18420"/>
        <label>1</label>
        <note>catalytic</note>
    </ligand>
</feature>
<dbReference type="OrthoDB" id="9772456at2"/>
<dbReference type="Gene3D" id="3.30.540.10">
    <property type="entry name" value="Fructose-1,6-Bisphosphatase, subunit A, domain 1"/>
    <property type="match status" value="1"/>
</dbReference>
<keyword evidence="7" id="KW-1185">Reference proteome</keyword>
<organism evidence="6 7">
    <name type="scientific">Liquorilactobacillus capillatus DSM 19910</name>
    <dbReference type="NCBI Taxonomy" id="1423731"/>
    <lineage>
        <taxon>Bacteria</taxon>
        <taxon>Bacillati</taxon>
        <taxon>Bacillota</taxon>
        <taxon>Bacilli</taxon>
        <taxon>Lactobacillales</taxon>
        <taxon>Lactobacillaceae</taxon>
        <taxon>Liquorilactobacillus</taxon>
    </lineage>
</organism>
<gene>
    <name evidence="6" type="ORF">FC81_GL001538</name>
</gene>
<evidence type="ECO:0000313" key="7">
    <source>
        <dbReference type="Proteomes" id="UP000051621"/>
    </source>
</evidence>
<dbReference type="PANTHER" id="PTHR20854:SF4">
    <property type="entry name" value="INOSITOL-1-MONOPHOSPHATASE-RELATED"/>
    <property type="match status" value="1"/>
</dbReference>
<evidence type="ECO:0000256" key="5">
    <source>
        <dbReference type="PIRSR" id="PIRSR600760-2"/>
    </source>
</evidence>
<protein>
    <submittedName>
        <fullName evidence="6">Myo-inositol-1(Or 4)-monophosphatase</fullName>
    </submittedName>
</protein>
<dbReference type="InterPro" id="IPR000760">
    <property type="entry name" value="Inositol_monophosphatase-like"/>
</dbReference>
<dbReference type="EMBL" id="AZEF01000027">
    <property type="protein sequence ID" value="KRL01393.1"/>
    <property type="molecule type" value="Genomic_DNA"/>
</dbReference>
<keyword evidence="4 5" id="KW-0460">Magnesium</keyword>
<evidence type="ECO:0000256" key="4">
    <source>
        <dbReference type="ARBA" id="ARBA00022842"/>
    </source>
</evidence>
<feature type="binding site" evidence="5">
    <location>
        <position position="196"/>
    </location>
    <ligand>
        <name>Mg(2+)</name>
        <dbReference type="ChEBI" id="CHEBI:18420"/>
        <label>1</label>
        <note>catalytic</note>
    </ligand>
</feature>
<dbReference type="FunFam" id="3.30.540.10:FF:000003">
    <property type="entry name" value="Inositol-1-monophosphatase"/>
    <property type="match status" value="1"/>
</dbReference>
<feature type="binding site" evidence="5">
    <location>
        <position position="74"/>
    </location>
    <ligand>
        <name>Mg(2+)</name>
        <dbReference type="ChEBI" id="CHEBI:18420"/>
        <label>1</label>
        <note>catalytic</note>
    </ligand>
</feature>
<evidence type="ECO:0000256" key="2">
    <source>
        <dbReference type="ARBA" id="ARBA00022723"/>
    </source>
</evidence>
<keyword evidence="3" id="KW-0378">Hydrolase</keyword>
<dbReference type="Gene3D" id="3.40.190.80">
    <property type="match status" value="1"/>
</dbReference>
<dbReference type="STRING" id="1423731.FC81_GL001538"/>
<dbReference type="RefSeq" id="WP_057745082.1">
    <property type="nucleotide sequence ID" value="NZ_AZEF01000027.1"/>
</dbReference>